<evidence type="ECO:0000313" key="5">
    <source>
        <dbReference type="Proteomes" id="UP000507470"/>
    </source>
</evidence>
<sequence>MNVRVFSGIILKKGLPKEPSRLQLHNCACTKSHTHESPANAPYSRKPHPLKSTNKDDLDSNGDVGRMMEYVADPSLYELYTVIGKGCDEAVTITFTRYTPTGEIVAVKRVDLDHYPHDVSVLQNEIILSRQLHHENILPTRATFVTNNEIWSILPIMAYGSCKDLLHAYFGNGLSELAVAYIMRDVIQGIEYLHSKGIIHRGIKASHILLSADGHVSLTGIRNAYCMIKNGHRLRTVHEYPITCVSMLKWFSPEILAQNLTGYDTKSDIYSIGITACELANGAEPFADMQLTQMLMEKMHGTKPVLIDCTTIADLVGDDDNATQVAQDSGIDVDTAKSRAEVVDIASRRKFSQHFHNFVDVCLEKDPTQRPTASSLLNHSFFKHLKKRSCDFLPTLVQPVTPLRADMLQSATPSPEDELVADLQNINVDDWEF</sequence>
<dbReference type="SUPFAM" id="SSF56112">
    <property type="entry name" value="Protein kinase-like (PK-like)"/>
    <property type="match status" value="1"/>
</dbReference>
<dbReference type="GO" id="GO:0005524">
    <property type="term" value="F:ATP binding"/>
    <property type="evidence" value="ECO:0007669"/>
    <property type="project" value="InterPro"/>
</dbReference>
<proteinExistence type="inferred from homology"/>
<keyword evidence="5" id="KW-1185">Reference proteome</keyword>
<evidence type="ECO:0000259" key="3">
    <source>
        <dbReference type="PROSITE" id="PS50011"/>
    </source>
</evidence>
<evidence type="ECO:0000256" key="1">
    <source>
        <dbReference type="ARBA" id="ARBA00008874"/>
    </source>
</evidence>
<dbReference type="PANTHER" id="PTHR48014:SF21">
    <property type="entry name" value="SERINE_THREONINE-PROTEIN KINASE FRAY2"/>
    <property type="match status" value="1"/>
</dbReference>
<comment type="similarity">
    <text evidence="1">Belongs to the protein kinase superfamily. STE Ser/Thr protein kinase family. STE20 subfamily.</text>
</comment>
<gene>
    <name evidence="4" type="ORF">MCOR_38131</name>
</gene>
<evidence type="ECO:0000256" key="2">
    <source>
        <dbReference type="SAM" id="MobiDB-lite"/>
    </source>
</evidence>
<dbReference type="EMBL" id="CACVKT020006931">
    <property type="protein sequence ID" value="CAC5404332.1"/>
    <property type="molecule type" value="Genomic_DNA"/>
</dbReference>
<dbReference type="GO" id="GO:1902554">
    <property type="term" value="C:serine/threonine protein kinase complex"/>
    <property type="evidence" value="ECO:0007669"/>
    <property type="project" value="TreeGrafter"/>
</dbReference>
<name>A0A6J8DAI9_MYTCO</name>
<evidence type="ECO:0000313" key="4">
    <source>
        <dbReference type="EMBL" id="CAC5404332.1"/>
    </source>
</evidence>
<dbReference type="Gene3D" id="1.10.510.10">
    <property type="entry name" value="Transferase(Phosphotransferase) domain 1"/>
    <property type="match status" value="1"/>
</dbReference>
<dbReference type="InterPro" id="IPR000719">
    <property type="entry name" value="Prot_kinase_dom"/>
</dbReference>
<dbReference type="AlphaFoldDB" id="A0A6J8DAI9"/>
<accession>A0A6J8DAI9</accession>
<feature type="region of interest" description="Disordered" evidence="2">
    <location>
        <begin position="32"/>
        <end position="61"/>
    </location>
</feature>
<dbReference type="Pfam" id="PF00069">
    <property type="entry name" value="Pkinase"/>
    <property type="match status" value="1"/>
</dbReference>
<dbReference type="GO" id="GO:0043539">
    <property type="term" value="F:protein serine/threonine kinase activator activity"/>
    <property type="evidence" value="ECO:0007669"/>
    <property type="project" value="InterPro"/>
</dbReference>
<dbReference type="PROSITE" id="PS50011">
    <property type="entry name" value="PROTEIN_KINASE_DOM"/>
    <property type="match status" value="1"/>
</dbReference>
<dbReference type="PANTHER" id="PTHR48014">
    <property type="entry name" value="SERINE/THREONINE-PROTEIN KINASE FRAY2"/>
    <property type="match status" value="1"/>
</dbReference>
<dbReference type="GO" id="GO:0006611">
    <property type="term" value="P:protein export from nucleus"/>
    <property type="evidence" value="ECO:0007669"/>
    <property type="project" value="TreeGrafter"/>
</dbReference>
<organism evidence="4 5">
    <name type="scientific">Mytilus coruscus</name>
    <name type="common">Sea mussel</name>
    <dbReference type="NCBI Taxonomy" id="42192"/>
    <lineage>
        <taxon>Eukaryota</taxon>
        <taxon>Metazoa</taxon>
        <taxon>Spiralia</taxon>
        <taxon>Lophotrochozoa</taxon>
        <taxon>Mollusca</taxon>
        <taxon>Bivalvia</taxon>
        <taxon>Autobranchia</taxon>
        <taxon>Pteriomorphia</taxon>
        <taxon>Mytilida</taxon>
        <taxon>Mytiloidea</taxon>
        <taxon>Mytilidae</taxon>
        <taxon>Mytilinae</taxon>
        <taxon>Mytilus</taxon>
    </lineage>
</organism>
<reference evidence="4 5" key="1">
    <citation type="submission" date="2020-06" db="EMBL/GenBank/DDBJ databases">
        <authorList>
            <person name="Li R."/>
            <person name="Bekaert M."/>
        </authorList>
    </citation>
    <scope>NUCLEOTIDE SEQUENCE [LARGE SCALE GENOMIC DNA]</scope>
    <source>
        <strain evidence="5">wild</strain>
    </source>
</reference>
<dbReference type="InterPro" id="IPR047173">
    <property type="entry name" value="STRAD_A/B-like"/>
</dbReference>
<protein>
    <submittedName>
        <fullName evidence="4">STRADA</fullName>
    </submittedName>
</protein>
<dbReference type="Gene3D" id="3.30.200.20">
    <property type="entry name" value="Phosphorylase Kinase, domain 1"/>
    <property type="match status" value="1"/>
</dbReference>
<dbReference type="InterPro" id="IPR011009">
    <property type="entry name" value="Kinase-like_dom_sf"/>
</dbReference>
<dbReference type="OrthoDB" id="840771at2759"/>
<dbReference type="GO" id="GO:0004672">
    <property type="term" value="F:protein kinase activity"/>
    <property type="evidence" value="ECO:0007669"/>
    <property type="project" value="InterPro"/>
</dbReference>
<dbReference type="Proteomes" id="UP000507470">
    <property type="component" value="Unassembled WGS sequence"/>
</dbReference>
<feature type="domain" description="Protein kinase" evidence="3">
    <location>
        <begin position="77"/>
        <end position="382"/>
    </location>
</feature>